<proteinExistence type="predicted"/>
<dbReference type="InterPro" id="IPR036852">
    <property type="entry name" value="Peptidase_S8/S53_dom_sf"/>
</dbReference>
<reference evidence="3" key="1">
    <citation type="submission" date="2015-12" db="EMBL/GenBank/DDBJ databases">
        <authorList>
            <person name="Shamseldin A."/>
            <person name="Moawad H."/>
            <person name="Abd El-Rahim W.M."/>
            <person name="Sadowsky M.J."/>
        </authorList>
    </citation>
    <scope>NUCLEOTIDE SEQUENCE [LARGE SCALE GENOMIC DNA]</scope>
    <source>
        <strain evidence="3">2538-88</strain>
    </source>
</reference>
<dbReference type="RefSeq" id="WP_061898269.1">
    <property type="nucleotide sequence ID" value="NZ_LOBR01000125.1"/>
</dbReference>
<sequence>MKNNPLQIVLNPNEYIHKPDPNVGGSQEDFFGGRDEDFVEHKNSLLRQVRNVKESLRSSRRDVAVVKVDLNPSALAKSHRPMKSLLPNTKSPHIGGLKIGSLLFQVSDSSLNWLEQKIYSTEEESNLVYDKNKKKMVYKPSIARSETGAIEKITLYSKDEKVSFSAVEATQWISDKAVCSGYFVELMEFEDTKSSSSTDTLSNKLKHELREQLLRLGAGVVLSPANADSLSSNVFYLRLYSGGHRDSSIDFQNAIFDSYKHRNYVDYDVVRHELLLSILAESAIVKKVWLPPKISRSETLSKEFFQELTLPKKVGLDYPKVGLIDSGTANSSIAQWKIGESKGFGEMDCDPDHGSQVASLLVGAKALNPHIDHLEDDGCLIYDIWTPIHSEKNSFFEYFDGYGEFFDWLDIEVREAKRNGIRIFNFSINLRELVRDDNYSYAAAQIDRISQKHDVIFVISAGNLEPIDFRAKWPSQLAIASDIDRLQQPAEAISAITVGALNPPGSKEHIHCTPTVYSRRGPGVAMGVKPDVVHYGGFYQNLSIPGLMSLNSDGQIVSEGGTSFSAPLVAKTLATIENRLNKAVSRNALIALLIHHSNNPDVTNNKSIESSIRRRFVGFGLPCKAQDMLVTDDYAITIMFEGNIKKGEVAEFKFQWPESLTTDDGKCKGGATLTLVYDPIIKAKFGAEYCRVNVDAALQQEKLENNKWVYRKNCDSIWKTKVGNDSYYEKSQIEHGLKWWPVKKYRKEMPQGVGKSSNWRLQVTSTERESGDFPAGGINFCAIITIEDINKESSKVFDELNQTLRATGVDIRSINVSTNIEVKS</sequence>
<dbReference type="InterPro" id="IPR034074">
    <property type="entry name" value="Y4bN_pept_dom"/>
</dbReference>
<dbReference type="AlphaFoldDB" id="A0A151KS67"/>
<evidence type="ECO:0000259" key="1">
    <source>
        <dbReference type="Pfam" id="PF00082"/>
    </source>
</evidence>
<dbReference type="SUPFAM" id="SSF52743">
    <property type="entry name" value="Subtilisin-like"/>
    <property type="match status" value="1"/>
</dbReference>
<protein>
    <recommendedName>
        <fullName evidence="1">Peptidase S8/S53 domain-containing protein</fullName>
    </recommendedName>
</protein>
<dbReference type="InterPro" id="IPR000209">
    <property type="entry name" value="Peptidase_S8/S53_dom"/>
</dbReference>
<gene>
    <name evidence="2" type="ORF">ATY37_08175</name>
</gene>
<dbReference type="CDD" id="cd04847">
    <property type="entry name" value="Peptidases_S8_Subtilisin_like_2"/>
    <property type="match status" value="1"/>
</dbReference>
<organism evidence="2 3">
    <name type="scientific">Vibrio cidicii</name>
    <dbReference type="NCBI Taxonomy" id="1763883"/>
    <lineage>
        <taxon>Bacteria</taxon>
        <taxon>Pseudomonadati</taxon>
        <taxon>Pseudomonadota</taxon>
        <taxon>Gammaproteobacteria</taxon>
        <taxon>Vibrionales</taxon>
        <taxon>Vibrionaceae</taxon>
        <taxon>Vibrio</taxon>
    </lineage>
</organism>
<comment type="caution">
    <text evidence="2">The sequence shown here is derived from an EMBL/GenBank/DDBJ whole genome shotgun (WGS) entry which is preliminary data.</text>
</comment>
<dbReference type="Pfam" id="PF00082">
    <property type="entry name" value="Peptidase_S8"/>
    <property type="match status" value="1"/>
</dbReference>
<evidence type="ECO:0000313" key="3">
    <source>
        <dbReference type="Proteomes" id="UP000075346"/>
    </source>
</evidence>
<feature type="domain" description="Peptidase S8/S53" evidence="1">
    <location>
        <begin position="349"/>
        <end position="603"/>
    </location>
</feature>
<accession>A0A151KS67</accession>
<name>A0A151KS67_9VIBR</name>
<dbReference type="GO" id="GO:0006508">
    <property type="term" value="P:proteolysis"/>
    <property type="evidence" value="ECO:0007669"/>
    <property type="project" value="InterPro"/>
</dbReference>
<evidence type="ECO:0000313" key="2">
    <source>
        <dbReference type="EMBL" id="KYN80421.1"/>
    </source>
</evidence>
<dbReference type="GO" id="GO:0004252">
    <property type="term" value="F:serine-type endopeptidase activity"/>
    <property type="evidence" value="ECO:0007669"/>
    <property type="project" value="InterPro"/>
</dbReference>
<dbReference type="Proteomes" id="UP000075346">
    <property type="component" value="Unassembled WGS sequence"/>
</dbReference>
<dbReference type="EMBL" id="LOBR01000125">
    <property type="protein sequence ID" value="KYN80421.1"/>
    <property type="molecule type" value="Genomic_DNA"/>
</dbReference>
<dbReference type="Gene3D" id="3.40.50.200">
    <property type="entry name" value="Peptidase S8/S53 domain"/>
    <property type="match status" value="1"/>
</dbReference>